<dbReference type="SMART" id="SM00422">
    <property type="entry name" value="HTH_MERR"/>
    <property type="match status" value="1"/>
</dbReference>
<feature type="domain" description="HTH merR-type" evidence="2">
    <location>
        <begin position="4"/>
        <end position="73"/>
    </location>
</feature>
<keyword evidence="3" id="KW-0614">Plasmid</keyword>
<keyword evidence="1" id="KW-0238">DNA-binding</keyword>
<proteinExistence type="predicted"/>
<evidence type="ECO:0000259" key="2">
    <source>
        <dbReference type="PROSITE" id="PS50937"/>
    </source>
</evidence>
<dbReference type="InterPro" id="IPR047057">
    <property type="entry name" value="MerR_fam"/>
</dbReference>
<gene>
    <name evidence="3" type="ORF">H3V42_32640</name>
</gene>
<dbReference type="Proteomes" id="UP000515377">
    <property type="component" value="Plasmid pSYA3-1"/>
</dbReference>
<dbReference type="GO" id="GO:0003700">
    <property type="term" value="F:DNA-binding transcription factor activity"/>
    <property type="evidence" value="ECO:0007669"/>
    <property type="project" value="InterPro"/>
</dbReference>
<dbReference type="PANTHER" id="PTHR30204">
    <property type="entry name" value="REDOX-CYCLING DRUG-SENSING TRANSCRIPTIONAL ACTIVATOR SOXR"/>
    <property type="match status" value="1"/>
</dbReference>
<dbReference type="PRINTS" id="PR00040">
    <property type="entry name" value="HTHMERR"/>
</dbReference>
<geneLocation type="plasmid" evidence="3 4">
    <name>pSYA3-1</name>
</geneLocation>
<dbReference type="CDD" id="cd04785">
    <property type="entry name" value="HTH_CadR-PbrR-like"/>
    <property type="match status" value="1"/>
</dbReference>
<protein>
    <submittedName>
        <fullName evidence="3">Helix-turn-helix domain-containing protein</fullName>
    </submittedName>
</protein>
<dbReference type="PROSITE" id="PS51257">
    <property type="entry name" value="PROKAR_LIPOPROTEIN"/>
    <property type="match status" value="1"/>
</dbReference>
<dbReference type="PROSITE" id="PS50937">
    <property type="entry name" value="HTH_MERR_2"/>
    <property type="match status" value="1"/>
</dbReference>
<dbReference type="PROSITE" id="PS00552">
    <property type="entry name" value="HTH_MERR_1"/>
    <property type="match status" value="1"/>
</dbReference>
<dbReference type="EMBL" id="CP060124">
    <property type="protein sequence ID" value="QNG49559.1"/>
    <property type="molecule type" value="Genomic_DNA"/>
</dbReference>
<dbReference type="PANTHER" id="PTHR30204:SF92">
    <property type="entry name" value="HTH-TYPE TRANSCRIPTIONAL REGULATOR ZNTR"/>
    <property type="match status" value="1"/>
</dbReference>
<dbReference type="Pfam" id="PF13411">
    <property type="entry name" value="MerR_1"/>
    <property type="match status" value="1"/>
</dbReference>
<evidence type="ECO:0000313" key="4">
    <source>
        <dbReference type="Proteomes" id="UP000515377"/>
    </source>
</evidence>
<evidence type="ECO:0000313" key="3">
    <source>
        <dbReference type="EMBL" id="QNG49559.1"/>
    </source>
</evidence>
<dbReference type="GO" id="GO:0003677">
    <property type="term" value="F:DNA binding"/>
    <property type="evidence" value="ECO:0007669"/>
    <property type="project" value="UniProtKB-KW"/>
</dbReference>
<dbReference type="InterPro" id="IPR000551">
    <property type="entry name" value="MerR-type_HTH_dom"/>
</dbReference>
<dbReference type="Gene3D" id="1.10.1660.10">
    <property type="match status" value="1"/>
</dbReference>
<sequence>MRQNLSIGALATVTGCKVVTIRYYEKIGLLAEPGRNRGGHRIYDRRHLERLVFIRKARELGFPLGTVRELLSLSARPVEAPCSEVDSIAIARLAEVRGKIADLKALEATLSRLLTQCGHTTLDDCRILDAFRADPDMTVSG</sequence>
<accession>A0A9X7UH57</accession>
<organism evidence="3 4">
    <name type="scientific">Sphingobium yanoikuyae</name>
    <name type="common">Sphingomonas yanoikuyae</name>
    <dbReference type="NCBI Taxonomy" id="13690"/>
    <lineage>
        <taxon>Bacteria</taxon>
        <taxon>Pseudomonadati</taxon>
        <taxon>Pseudomonadota</taxon>
        <taxon>Alphaproteobacteria</taxon>
        <taxon>Sphingomonadales</taxon>
        <taxon>Sphingomonadaceae</taxon>
        <taxon>Sphingobium</taxon>
    </lineage>
</organism>
<reference evidence="3 4" key="1">
    <citation type="submission" date="2020-07" db="EMBL/GenBank/DDBJ databases">
        <title>Whole genome sequence of Sphingobium yanoikuyae A3.</title>
        <authorList>
            <person name="Han S.-S."/>
        </authorList>
    </citation>
    <scope>NUCLEOTIDE SEQUENCE [LARGE SCALE GENOMIC DNA]</scope>
    <source>
        <strain evidence="3 4">A3</strain>
        <plasmid evidence="3 4">pSYA3-1</plasmid>
    </source>
</reference>
<evidence type="ECO:0000256" key="1">
    <source>
        <dbReference type="ARBA" id="ARBA00023125"/>
    </source>
</evidence>
<dbReference type="AlphaFoldDB" id="A0A9X7UH57"/>
<dbReference type="InterPro" id="IPR009061">
    <property type="entry name" value="DNA-bd_dom_put_sf"/>
</dbReference>
<dbReference type="SUPFAM" id="SSF46955">
    <property type="entry name" value="Putative DNA-binding domain"/>
    <property type="match status" value="1"/>
</dbReference>
<name>A0A9X7UH57_SPHYA</name>